<feature type="region of interest" description="Disordered" evidence="12">
    <location>
        <begin position="1469"/>
        <end position="1493"/>
    </location>
</feature>
<dbReference type="GO" id="GO:0034450">
    <property type="term" value="F:ubiquitin-ubiquitin ligase activity"/>
    <property type="evidence" value="ECO:0007669"/>
    <property type="project" value="InterPro"/>
</dbReference>
<dbReference type="STRING" id="5539.A0A3E2GWD9"/>
<feature type="compositionally biased region" description="Basic and acidic residues" evidence="12">
    <location>
        <begin position="18"/>
        <end position="31"/>
    </location>
</feature>
<evidence type="ECO:0000256" key="11">
    <source>
        <dbReference type="SAM" id="Coils"/>
    </source>
</evidence>
<feature type="compositionally biased region" description="Gly residues" evidence="12">
    <location>
        <begin position="150"/>
        <end position="159"/>
    </location>
</feature>
<dbReference type="EMBL" id="NCSJ02000334">
    <property type="protein sequence ID" value="RFU25420.1"/>
    <property type="molecule type" value="Genomic_DNA"/>
</dbReference>
<dbReference type="GO" id="GO:0005634">
    <property type="term" value="C:nucleus"/>
    <property type="evidence" value="ECO:0007669"/>
    <property type="project" value="UniProtKB-SubCell"/>
</dbReference>
<accession>A0A3E2GWD9</accession>
<feature type="region of interest" description="Disordered" evidence="12">
    <location>
        <begin position="382"/>
        <end position="519"/>
    </location>
</feature>
<evidence type="ECO:0000256" key="4">
    <source>
        <dbReference type="ARBA" id="ARBA00004906"/>
    </source>
</evidence>
<dbReference type="SUPFAM" id="SSF57850">
    <property type="entry name" value="RING/U-box"/>
    <property type="match status" value="1"/>
</dbReference>
<evidence type="ECO:0000256" key="3">
    <source>
        <dbReference type="ARBA" id="ARBA00004496"/>
    </source>
</evidence>
<dbReference type="InterPro" id="IPR015399">
    <property type="entry name" value="DUF1977_DnaJ-like"/>
</dbReference>
<dbReference type="InterPro" id="IPR045132">
    <property type="entry name" value="UBE4"/>
</dbReference>
<keyword evidence="9" id="KW-0697">Rotamase</keyword>
<dbReference type="GO" id="GO:0000209">
    <property type="term" value="P:protein polyubiquitination"/>
    <property type="evidence" value="ECO:0007669"/>
    <property type="project" value="TreeGrafter"/>
</dbReference>
<proteinExistence type="inferred from homology"/>
<evidence type="ECO:0000259" key="13">
    <source>
        <dbReference type="PROSITE" id="PS50076"/>
    </source>
</evidence>
<evidence type="ECO:0000256" key="10">
    <source>
        <dbReference type="ARBA" id="ARBA00023242"/>
    </source>
</evidence>
<comment type="catalytic activity">
    <reaction evidence="1">
        <text>S-ubiquitinyl-[E2 ubiquitin-conjugating enzyme]-L-cysteine + [acceptor protein]-L-lysine = [E2 ubiquitin-conjugating enzyme]-L-cysteine + N(6)-ubiquitinyl-[acceptor protein]-L-lysine.</text>
        <dbReference type="EC" id="2.3.2.27"/>
    </reaction>
</comment>
<evidence type="ECO:0000256" key="6">
    <source>
        <dbReference type="ARBA" id="ARBA00022490"/>
    </source>
</evidence>
<evidence type="ECO:0000256" key="8">
    <source>
        <dbReference type="ARBA" id="ARBA00022786"/>
    </source>
</evidence>
<protein>
    <recommendedName>
        <fullName evidence="17">J domain-containing protein</fullName>
    </recommendedName>
</protein>
<dbReference type="CDD" id="cd16657">
    <property type="entry name" value="RING-Ubox_UBE4A"/>
    <property type="match status" value="1"/>
</dbReference>
<dbReference type="Pfam" id="PF09320">
    <property type="entry name" value="DUF1977"/>
    <property type="match status" value="1"/>
</dbReference>
<dbReference type="FunFam" id="1.10.287.110:FF:000069">
    <property type="entry name" value="ER associated DnaJ chaperone"/>
    <property type="match status" value="1"/>
</dbReference>
<feature type="region of interest" description="Disordered" evidence="12">
    <location>
        <begin position="113"/>
        <end position="160"/>
    </location>
</feature>
<reference evidence="15 16" key="1">
    <citation type="submission" date="2018-05" db="EMBL/GenBank/DDBJ databases">
        <title>Draft genome sequence of Scytalidium lignicola DSM 105466, a ubiquitous saprotrophic fungus.</title>
        <authorList>
            <person name="Buettner E."/>
            <person name="Gebauer A.M."/>
            <person name="Hofrichter M."/>
            <person name="Liers C."/>
            <person name="Kellner H."/>
        </authorList>
    </citation>
    <scope>NUCLEOTIDE SEQUENCE [LARGE SCALE GENOMIC DNA]</scope>
    <source>
        <strain evidence="15 16">DSM 105466</strain>
    </source>
</reference>
<evidence type="ECO:0000256" key="7">
    <source>
        <dbReference type="ARBA" id="ARBA00022679"/>
    </source>
</evidence>
<keyword evidence="11" id="KW-0175">Coiled coil</keyword>
<dbReference type="PANTHER" id="PTHR13931:SF2">
    <property type="entry name" value="UBIQUITIN CONJUGATION FACTOR E4 B"/>
    <property type="match status" value="1"/>
</dbReference>
<feature type="coiled-coil region" evidence="11">
    <location>
        <begin position="927"/>
        <end position="961"/>
    </location>
</feature>
<evidence type="ECO:0000256" key="2">
    <source>
        <dbReference type="ARBA" id="ARBA00004123"/>
    </source>
</evidence>
<comment type="pathway">
    <text evidence="4">Protein modification; protein ubiquitination.</text>
</comment>
<dbReference type="OMA" id="SNAFMTN"/>
<dbReference type="SMART" id="SM00504">
    <property type="entry name" value="Ubox"/>
    <property type="match status" value="1"/>
</dbReference>
<feature type="compositionally biased region" description="Polar residues" evidence="12">
    <location>
        <begin position="382"/>
        <end position="396"/>
    </location>
</feature>
<dbReference type="InterPro" id="IPR036869">
    <property type="entry name" value="J_dom_sf"/>
</dbReference>
<dbReference type="InterPro" id="IPR003613">
    <property type="entry name" value="Ubox_domain"/>
</dbReference>
<keyword evidence="10" id="KW-0539">Nucleus</keyword>
<evidence type="ECO:0000256" key="12">
    <source>
        <dbReference type="SAM" id="MobiDB-lite"/>
    </source>
</evidence>
<evidence type="ECO:0000256" key="1">
    <source>
        <dbReference type="ARBA" id="ARBA00000900"/>
    </source>
</evidence>
<keyword evidence="6" id="KW-0963">Cytoplasm</keyword>
<dbReference type="Pfam" id="PF00226">
    <property type="entry name" value="DnaJ"/>
    <property type="match status" value="1"/>
</dbReference>
<evidence type="ECO:0000313" key="16">
    <source>
        <dbReference type="Proteomes" id="UP000258309"/>
    </source>
</evidence>
<sequence length="1493" mass="167343">MPPATSSGADTKPNGSAKSRDHNQGNQDRKYTLEQKTAVLRIRRCAPTAFYEILGIEEVRATVTEAEIKKAYRKLSLLTHPDKNGHEHADEAFKMVSRAFGVLGDKEKRAKYDKFGGDPDSRFGGGSAPQGNPFAGFSQRAAGGSSRAGAGAGAGGGGMWEEEISPEEMFNRFFGGGFGGGGFGGGTPFVFNLNGGPGFRVHQFGGATPRRRPREANTAQDQPATVRSMITNLLPILILFVFPLLTSLFSGSGSAPAGPSMRFDGPVPPHTLHRHTREFKVDYYIDPSEVEHFTAYKLSQLDKTAEVAYVKHLRVGCQLETEERSRLINEAQGWFTLDADKMQQVNDMEMKNCKRLDELGMSMTQQSPIQFVILQPSKITKLSNMDNNPLPSSNTPDAPDKEKMDQIRRRRLEKLSGSNTQAAKDNNESNGGKGSSAASTSQPTQSSGDTENAAPKVPINIKPPTTSTEASGENPFSKLVSLAGSANGSSTDGLAKRPRPESDPQSSPRPAPKKASAVTEESVELFEDRTLRNIFRITLDPNESVDASNHKLIFLPNLKQDLEEANEPVRLSLSNLDTAIVEATSTVSPKRSLLEYLLPCWKRVIKTIKGIRSHSTAKDAVLKEAKRLCMSNCIFAVTVPELFGREPNSSTDNLAPYLLVDDTEDKGICRDFLEEAVSRFDEDDTVKPLLTKAFVTISQQLSNMTMNDNYKPYINALKSYSLFPRLVTAVAEDALFQMATSAPRIEKDTLLGPFFRISPLQSEVTKEYFMGPKTMDKRHIHTSQEALRLTLQAHQRDLLDIVNHFVRASPTAKSRTLDWFAYIVNQNHKRRALHVDPRLVSSDGFMMNVGVVLDGLCEPFMDSTFSKISRVEVEYFRRNPRVDIKDETKLNADESASEKYYEQKDPGVSNFISEVFFLNLAAHHYGSEATNAMLKNLDRDIKHIQKQMAELEAERQKVINNPAQLAIFDANVKRYNEVLERSMSFKFAVEGVLLDKQMQTKSLLFMRYVTVWLLRIATQTDYTPDKTVKLPLPSIEPDAFKYLPEYVLEDIVSNFSFILRFIPDVMISAIGDEIITLSITFLTNTEYIKNPYLKSKLVSLLFQGTWPVYHRTKGVLGDALMGTQFANDYLLHSLMKFYIEVESTGADRQFYDKFNIRYEIFQVIKCIWPNDVYKQRLTQESKGNTEFFVRFVNLLLNDATYLLDEALTKFVKIHDLQVELLRPPPDMNAEQRAQKEEALRSAEGDAQTYMQLTNETIAMMKLFTSALGEAFTTPEVVGRLAAMINYTLDTLVGPKSTNLKVNDPSKYHFNPKHLLSEFIDIYLNLGNSDRFVTAVAQDGRSYKPANFDTATKILTRHGLKSGEDIARWEALKERFKMAKEVEDQAEEDLGEIPDDYLDPILATLMLDPVILPQSKITVDRSTIRSHLLSDPHDPFNRQPMKIEDVIENTELKEEIMKWKEGKKLEALKAKEVQAGNVGEGEEEDGDKIDTSEG</sequence>
<dbReference type="Proteomes" id="UP000258309">
    <property type="component" value="Unassembled WGS sequence"/>
</dbReference>
<dbReference type="OrthoDB" id="20295at2759"/>
<dbReference type="PROSITE" id="PS51698">
    <property type="entry name" value="U_BOX"/>
    <property type="match status" value="1"/>
</dbReference>
<dbReference type="GO" id="GO:0006511">
    <property type="term" value="P:ubiquitin-dependent protein catabolic process"/>
    <property type="evidence" value="ECO:0007669"/>
    <property type="project" value="InterPro"/>
</dbReference>
<dbReference type="InterPro" id="IPR013083">
    <property type="entry name" value="Znf_RING/FYVE/PHD"/>
</dbReference>
<dbReference type="PRINTS" id="PR00625">
    <property type="entry name" value="JDOMAIN"/>
</dbReference>
<comment type="subcellular location">
    <subcellularLocation>
        <location evidence="3">Cytoplasm</location>
    </subcellularLocation>
    <subcellularLocation>
        <location evidence="2">Nucleus</location>
    </subcellularLocation>
</comment>
<organism evidence="15 16">
    <name type="scientific">Scytalidium lignicola</name>
    <name type="common">Hyphomycete</name>
    <dbReference type="NCBI Taxonomy" id="5539"/>
    <lineage>
        <taxon>Eukaryota</taxon>
        <taxon>Fungi</taxon>
        <taxon>Dikarya</taxon>
        <taxon>Ascomycota</taxon>
        <taxon>Pezizomycotina</taxon>
        <taxon>Leotiomycetes</taxon>
        <taxon>Leotiomycetes incertae sedis</taxon>
        <taxon>Scytalidium</taxon>
    </lineage>
</organism>
<dbReference type="UniPathway" id="UPA00143"/>
<dbReference type="Pfam" id="PF10408">
    <property type="entry name" value="Ufd2P_core"/>
    <property type="match status" value="1"/>
</dbReference>
<dbReference type="GO" id="GO:0005737">
    <property type="term" value="C:cytoplasm"/>
    <property type="evidence" value="ECO:0007669"/>
    <property type="project" value="UniProtKB-SubCell"/>
</dbReference>
<keyword evidence="16" id="KW-1185">Reference proteome</keyword>
<evidence type="ECO:0008006" key="17">
    <source>
        <dbReference type="Google" id="ProtNLM"/>
    </source>
</evidence>
<feature type="compositionally biased region" description="Polar residues" evidence="12">
    <location>
        <begin position="1"/>
        <end position="17"/>
    </location>
</feature>
<keyword evidence="9" id="KW-0413">Isomerase</keyword>
<dbReference type="GO" id="GO:0000151">
    <property type="term" value="C:ubiquitin ligase complex"/>
    <property type="evidence" value="ECO:0007669"/>
    <property type="project" value="InterPro"/>
</dbReference>
<dbReference type="Gene3D" id="1.10.287.110">
    <property type="entry name" value="DnaJ domain"/>
    <property type="match status" value="1"/>
</dbReference>
<feature type="compositionally biased region" description="Low complexity" evidence="12">
    <location>
        <begin position="435"/>
        <end position="448"/>
    </location>
</feature>
<dbReference type="GO" id="GO:0036503">
    <property type="term" value="P:ERAD pathway"/>
    <property type="evidence" value="ECO:0007669"/>
    <property type="project" value="InterPro"/>
</dbReference>
<evidence type="ECO:0000256" key="9">
    <source>
        <dbReference type="ARBA" id="ARBA00023110"/>
    </source>
</evidence>
<dbReference type="PANTHER" id="PTHR13931">
    <property type="entry name" value="UBIQUITINATION FACTOR E4"/>
    <property type="match status" value="1"/>
</dbReference>
<feature type="non-terminal residue" evidence="15">
    <location>
        <position position="1493"/>
    </location>
</feature>
<dbReference type="Pfam" id="PF04564">
    <property type="entry name" value="U-box"/>
    <property type="match status" value="1"/>
</dbReference>
<name>A0A3E2GWD9_SCYLI</name>
<dbReference type="SMART" id="SM00271">
    <property type="entry name" value="DnaJ"/>
    <property type="match status" value="1"/>
</dbReference>
<dbReference type="SUPFAM" id="SSF46565">
    <property type="entry name" value="Chaperone J-domain"/>
    <property type="match status" value="1"/>
</dbReference>
<feature type="domain" description="J" evidence="13">
    <location>
        <begin position="49"/>
        <end position="116"/>
    </location>
</feature>
<feature type="compositionally biased region" description="Low complexity" evidence="12">
    <location>
        <begin position="140"/>
        <end position="149"/>
    </location>
</feature>
<dbReference type="PROSITE" id="PS50076">
    <property type="entry name" value="DNAJ_2"/>
    <property type="match status" value="1"/>
</dbReference>
<feature type="compositionally biased region" description="Basic and acidic residues" evidence="12">
    <location>
        <begin position="398"/>
        <end position="407"/>
    </location>
</feature>
<feature type="region of interest" description="Disordered" evidence="12">
    <location>
        <begin position="1"/>
        <end position="31"/>
    </location>
</feature>
<keyword evidence="7" id="KW-0808">Transferase</keyword>
<comment type="similarity">
    <text evidence="5">Belongs to the ubiquitin conjugation factor E4 family.</text>
</comment>
<dbReference type="InterPro" id="IPR019474">
    <property type="entry name" value="Ub_conjug_fac_E4_core"/>
</dbReference>
<dbReference type="GO" id="GO:0003755">
    <property type="term" value="F:peptidyl-prolyl cis-trans isomerase activity"/>
    <property type="evidence" value="ECO:0007669"/>
    <property type="project" value="UniProtKB-KW"/>
</dbReference>
<dbReference type="CDD" id="cd06257">
    <property type="entry name" value="DnaJ"/>
    <property type="match status" value="1"/>
</dbReference>
<gene>
    <name evidence="15" type="ORF">B7463_g10907</name>
</gene>
<keyword evidence="8" id="KW-0833">Ubl conjugation pathway</keyword>
<feature type="domain" description="U-box" evidence="14">
    <location>
        <begin position="1391"/>
        <end position="1465"/>
    </location>
</feature>
<evidence type="ECO:0000313" key="15">
    <source>
        <dbReference type="EMBL" id="RFU25420.1"/>
    </source>
</evidence>
<evidence type="ECO:0000259" key="14">
    <source>
        <dbReference type="PROSITE" id="PS51698"/>
    </source>
</evidence>
<feature type="non-terminal residue" evidence="15">
    <location>
        <position position="1"/>
    </location>
</feature>
<dbReference type="Gene3D" id="3.30.40.10">
    <property type="entry name" value="Zinc/RING finger domain, C3HC4 (zinc finger)"/>
    <property type="match status" value="1"/>
</dbReference>
<dbReference type="InterPro" id="IPR001623">
    <property type="entry name" value="DnaJ_domain"/>
</dbReference>
<feature type="compositionally biased region" description="Polar residues" evidence="12">
    <location>
        <begin position="416"/>
        <end position="430"/>
    </location>
</feature>
<dbReference type="FunFam" id="3.30.40.10:FF:000055">
    <property type="entry name" value="Ubiquitin conjugation factor e4 a"/>
    <property type="match status" value="1"/>
</dbReference>
<evidence type="ECO:0000256" key="5">
    <source>
        <dbReference type="ARBA" id="ARBA00007434"/>
    </source>
</evidence>
<comment type="caution">
    <text evidence="15">The sequence shown here is derived from an EMBL/GenBank/DDBJ whole genome shotgun (WGS) entry which is preliminary data.</text>
</comment>